<name>K6ZLB6_9ALTE</name>
<dbReference type="Gene3D" id="3.20.20.450">
    <property type="entry name" value="EAL domain"/>
    <property type="match status" value="1"/>
</dbReference>
<accession>K6ZLB6</accession>
<dbReference type="FunFam" id="3.30.70.270:FF:000001">
    <property type="entry name" value="Diguanylate cyclase domain protein"/>
    <property type="match status" value="1"/>
</dbReference>
<dbReference type="InterPro" id="IPR000014">
    <property type="entry name" value="PAS"/>
</dbReference>
<dbReference type="RefSeq" id="WP_006012921.1">
    <property type="nucleotide sequence ID" value="NZ_BAEQ01000049.1"/>
</dbReference>
<dbReference type="InterPro" id="IPR001633">
    <property type="entry name" value="EAL_dom"/>
</dbReference>
<comment type="caution">
    <text evidence="6">The sequence shown here is derived from an EMBL/GenBank/DDBJ whole genome shotgun (WGS) entry which is preliminary data.</text>
</comment>
<dbReference type="InterPro" id="IPR043128">
    <property type="entry name" value="Rev_trsase/Diguanyl_cyclase"/>
</dbReference>
<evidence type="ECO:0000259" key="2">
    <source>
        <dbReference type="PROSITE" id="PS50112"/>
    </source>
</evidence>
<dbReference type="InterPro" id="IPR001610">
    <property type="entry name" value="PAC"/>
</dbReference>
<dbReference type="SMART" id="SM00086">
    <property type="entry name" value="PAC"/>
    <property type="match status" value="2"/>
</dbReference>
<evidence type="ECO:0000313" key="6">
    <source>
        <dbReference type="EMBL" id="GAC29683.1"/>
    </source>
</evidence>
<dbReference type="InterPro" id="IPR052155">
    <property type="entry name" value="Biofilm_reg_signaling"/>
</dbReference>
<dbReference type="Proteomes" id="UP000006251">
    <property type="component" value="Unassembled WGS sequence"/>
</dbReference>
<dbReference type="CDD" id="cd01948">
    <property type="entry name" value="EAL"/>
    <property type="match status" value="1"/>
</dbReference>
<dbReference type="PROSITE" id="PS50112">
    <property type="entry name" value="PAS"/>
    <property type="match status" value="2"/>
</dbReference>
<dbReference type="InterPro" id="IPR035919">
    <property type="entry name" value="EAL_sf"/>
</dbReference>
<dbReference type="SMART" id="SM00052">
    <property type="entry name" value="EAL"/>
    <property type="match status" value="1"/>
</dbReference>
<proteinExistence type="predicted"/>
<dbReference type="NCBIfam" id="TIGR00254">
    <property type="entry name" value="GGDEF"/>
    <property type="match status" value="1"/>
</dbReference>
<dbReference type="SMART" id="SM00267">
    <property type="entry name" value="GGDEF"/>
    <property type="match status" value="1"/>
</dbReference>
<dbReference type="PROSITE" id="PS50883">
    <property type="entry name" value="EAL"/>
    <property type="match status" value="1"/>
</dbReference>
<feature type="domain" description="PAC" evidence="3">
    <location>
        <begin position="204"/>
        <end position="256"/>
    </location>
</feature>
<dbReference type="SMART" id="SM00091">
    <property type="entry name" value="PAS"/>
    <property type="match status" value="2"/>
</dbReference>
<feature type="domain" description="PAS" evidence="2">
    <location>
        <begin position="146"/>
        <end position="188"/>
    </location>
</feature>
<feature type="domain" description="GGDEF" evidence="5">
    <location>
        <begin position="288"/>
        <end position="421"/>
    </location>
</feature>
<keyword evidence="7" id="KW-1185">Reference proteome</keyword>
<reference evidence="7" key="1">
    <citation type="journal article" date="2014" name="Environ. Microbiol.">
        <title>Comparative genomics of the marine bacterial genus Glaciecola reveals the high degree of genomic diversity and genomic characteristic for cold adaptation.</title>
        <authorList>
            <person name="Qin Q.L."/>
            <person name="Xie B.B."/>
            <person name="Yu Y."/>
            <person name="Shu Y.L."/>
            <person name="Rong J.C."/>
            <person name="Zhang Y.J."/>
            <person name="Zhao D.L."/>
            <person name="Chen X.L."/>
            <person name="Zhang X.Y."/>
            <person name="Chen B."/>
            <person name="Zhou B.C."/>
            <person name="Zhang Y.Z."/>
        </authorList>
    </citation>
    <scope>NUCLEOTIDE SEQUENCE [LARGE SCALE GENOMIC DNA]</scope>
    <source>
        <strain evidence="7">ACAM 615</strain>
    </source>
</reference>
<dbReference type="Gene3D" id="3.30.70.270">
    <property type="match status" value="1"/>
</dbReference>
<evidence type="ECO:0000256" key="1">
    <source>
        <dbReference type="ARBA" id="ARBA00001946"/>
    </source>
</evidence>
<dbReference type="PROSITE" id="PS50113">
    <property type="entry name" value="PAC"/>
    <property type="match status" value="2"/>
</dbReference>
<dbReference type="CDD" id="cd00130">
    <property type="entry name" value="PAS"/>
    <property type="match status" value="2"/>
</dbReference>
<dbReference type="NCBIfam" id="TIGR00229">
    <property type="entry name" value="sensory_box"/>
    <property type="match status" value="2"/>
</dbReference>
<evidence type="ECO:0000313" key="7">
    <source>
        <dbReference type="Proteomes" id="UP000006251"/>
    </source>
</evidence>
<dbReference type="Pfam" id="PF00563">
    <property type="entry name" value="EAL"/>
    <property type="match status" value="1"/>
</dbReference>
<dbReference type="InterPro" id="IPR000160">
    <property type="entry name" value="GGDEF_dom"/>
</dbReference>
<evidence type="ECO:0000259" key="5">
    <source>
        <dbReference type="PROSITE" id="PS50887"/>
    </source>
</evidence>
<organism evidence="6 7">
    <name type="scientific">Brumicola pallidula DSM 14239 = ACAM 615</name>
    <dbReference type="NCBI Taxonomy" id="1121922"/>
    <lineage>
        <taxon>Bacteria</taxon>
        <taxon>Pseudomonadati</taxon>
        <taxon>Pseudomonadota</taxon>
        <taxon>Gammaproteobacteria</taxon>
        <taxon>Alteromonadales</taxon>
        <taxon>Alteromonadaceae</taxon>
        <taxon>Brumicola</taxon>
    </lineage>
</organism>
<feature type="domain" description="PAC" evidence="3">
    <location>
        <begin position="76"/>
        <end position="128"/>
    </location>
</feature>
<dbReference type="PROSITE" id="PS50887">
    <property type="entry name" value="GGDEF"/>
    <property type="match status" value="1"/>
</dbReference>
<dbReference type="PANTHER" id="PTHR44757">
    <property type="entry name" value="DIGUANYLATE CYCLASE DGCP"/>
    <property type="match status" value="1"/>
</dbReference>
<dbReference type="CDD" id="cd01949">
    <property type="entry name" value="GGDEF"/>
    <property type="match status" value="1"/>
</dbReference>
<dbReference type="GO" id="GO:0003824">
    <property type="term" value="F:catalytic activity"/>
    <property type="evidence" value="ECO:0007669"/>
    <property type="project" value="UniProtKB-ARBA"/>
</dbReference>
<dbReference type="InterPro" id="IPR013655">
    <property type="entry name" value="PAS_fold_3"/>
</dbReference>
<dbReference type="STRING" id="1121922.GCA_000428905_00575"/>
<sequence length="698" mass="78285">MSDKSAFLKRAVDEHVIVSIANAAGDITYVNDKFCAISGYDREELLSKNHKIVKSDEHSDAFFVDLWKTISSGRTWHGEIKNTNKTGDNYWVKTTIVSNLNSMGKPHEYIGIRTEITEDKRREAEILNAEAELKFQKHALDEHAIVSIANVAGDITYVNDKFCDISGYEREELLGKNHNIVKSDQHPDAFFTDLWKTISSGLTWRGDIKNISKTGSYYWVKTTIVPTLNSKGKPLRYVGIRTEITEQKRTEEMLERIAYHDLLTDLPNRVSLTDRLNKAIVKCQRSNQSLAVAFMDLDGFKAINDNHGHHVGDELLVEVSKRMKMALREDDTVARIGGDEFIAVMVDLDNIEDSEPILKRLLKTVAEPLTLSDRVIKVSLSIGVTHYPVDGEDAGQLIRQADQAMYVAKQAGKNRYHLFDTAQDNANKVQQQSIGDFHVALGRHEFVLHYQPKVNMRTGEVIGVEALIRWQHPERGLVPPLEFLPAIEGHDISLELGEWVIDTALSQISQWQNMGVNLPISVNISAYQLQQANFAARLSILLAAHPEVTPQNLELEILETTALSDINRVSATMAACNKFGVCFALDDFGTGYSSLTYLRRLPAYLIKIDQSFVRDMLEDTDDLAIIEGVVSLAKAFKRDVIAEGVETIAHGAALLQLGCELAQGYGIARPMPADDIPEWISNWKVDDSWRLQNTIKAS</sequence>
<gene>
    <name evidence="6" type="primary">gmr</name>
    <name evidence="6" type="ORF">GPAL_2832</name>
</gene>
<feature type="domain" description="EAL" evidence="4">
    <location>
        <begin position="430"/>
        <end position="684"/>
    </location>
</feature>
<dbReference type="AlphaFoldDB" id="K6ZLB6"/>
<feature type="domain" description="PAS" evidence="2">
    <location>
        <begin position="18"/>
        <end position="49"/>
    </location>
</feature>
<protein>
    <submittedName>
        <fullName evidence="6">Cyclic di-GMP phosphodiesterase Gmr</fullName>
    </submittedName>
</protein>
<dbReference type="SUPFAM" id="SSF55785">
    <property type="entry name" value="PYP-like sensor domain (PAS domain)"/>
    <property type="match status" value="2"/>
</dbReference>
<dbReference type="InterPro" id="IPR029787">
    <property type="entry name" value="Nucleotide_cyclase"/>
</dbReference>
<evidence type="ECO:0000259" key="3">
    <source>
        <dbReference type="PROSITE" id="PS50113"/>
    </source>
</evidence>
<dbReference type="InterPro" id="IPR035965">
    <property type="entry name" value="PAS-like_dom_sf"/>
</dbReference>
<evidence type="ECO:0000259" key="4">
    <source>
        <dbReference type="PROSITE" id="PS50883"/>
    </source>
</evidence>
<dbReference type="SUPFAM" id="SSF141868">
    <property type="entry name" value="EAL domain-like"/>
    <property type="match status" value="1"/>
</dbReference>
<comment type="cofactor">
    <cofactor evidence="1">
        <name>Mg(2+)</name>
        <dbReference type="ChEBI" id="CHEBI:18420"/>
    </cofactor>
</comment>
<dbReference type="Gene3D" id="3.30.450.20">
    <property type="entry name" value="PAS domain"/>
    <property type="match status" value="2"/>
</dbReference>
<dbReference type="PANTHER" id="PTHR44757:SF2">
    <property type="entry name" value="BIOFILM ARCHITECTURE MAINTENANCE PROTEIN MBAA"/>
    <property type="match status" value="1"/>
</dbReference>
<dbReference type="InterPro" id="IPR000700">
    <property type="entry name" value="PAS-assoc_C"/>
</dbReference>
<dbReference type="Pfam" id="PF00990">
    <property type="entry name" value="GGDEF"/>
    <property type="match status" value="1"/>
</dbReference>
<dbReference type="EMBL" id="BAEQ01000049">
    <property type="protein sequence ID" value="GAC29683.1"/>
    <property type="molecule type" value="Genomic_DNA"/>
</dbReference>
<dbReference type="Pfam" id="PF08447">
    <property type="entry name" value="PAS_3"/>
    <property type="match status" value="2"/>
</dbReference>
<dbReference type="SUPFAM" id="SSF55073">
    <property type="entry name" value="Nucleotide cyclase"/>
    <property type="match status" value="1"/>
</dbReference>